<name>A0A6S7KNU2_PARCT</name>
<evidence type="ECO:0000313" key="1">
    <source>
        <dbReference type="EMBL" id="CAB4043940.1"/>
    </source>
</evidence>
<gene>
    <name evidence="1" type="ORF">PACLA_8A029655</name>
</gene>
<dbReference type="PANTHER" id="PTHR19134:SF449">
    <property type="entry name" value="TYROSINE-PROTEIN PHOSPHATASE 1"/>
    <property type="match status" value="1"/>
</dbReference>
<reference evidence="1" key="1">
    <citation type="submission" date="2020-04" db="EMBL/GenBank/DDBJ databases">
        <authorList>
            <person name="Alioto T."/>
            <person name="Alioto T."/>
            <person name="Gomez Garrido J."/>
        </authorList>
    </citation>
    <scope>NUCLEOTIDE SEQUENCE</scope>
    <source>
        <strain evidence="1">A484AB</strain>
    </source>
</reference>
<dbReference type="OrthoDB" id="6144703at2759"/>
<proteinExistence type="predicted"/>
<dbReference type="GO" id="GO:0004725">
    <property type="term" value="F:protein tyrosine phosphatase activity"/>
    <property type="evidence" value="ECO:0007669"/>
    <property type="project" value="InterPro"/>
</dbReference>
<dbReference type="PROSITE" id="PS50055">
    <property type="entry name" value="TYR_PHOSPHATASE_PTP"/>
    <property type="match status" value="1"/>
</dbReference>
<dbReference type="SMART" id="SM00194">
    <property type="entry name" value="PTPc"/>
    <property type="match status" value="1"/>
</dbReference>
<evidence type="ECO:0000313" key="2">
    <source>
        <dbReference type="Proteomes" id="UP001152795"/>
    </source>
</evidence>
<dbReference type="InterPro" id="IPR029021">
    <property type="entry name" value="Prot-tyrosine_phosphatase-like"/>
</dbReference>
<organism evidence="1 2">
    <name type="scientific">Paramuricea clavata</name>
    <name type="common">Red gorgonian</name>
    <name type="synonym">Violescent sea-whip</name>
    <dbReference type="NCBI Taxonomy" id="317549"/>
    <lineage>
        <taxon>Eukaryota</taxon>
        <taxon>Metazoa</taxon>
        <taxon>Cnidaria</taxon>
        <taxon>Anthozoa</taxon>
        <taxon>Octocorallia</taxon>
        <taxon>Malacalcyonacea</taxon>
        <taxon>Plexauridae</taxon>
        <taxon>Paramuricea</taxon>
    </lineage>
</organism>
<dbReference type="CDD" id="cd00047">
    <property type="entry name" value="PTPc"/>
    <property type="match status" value="1"/>
</dbReference>
<keyword evidence="2" id="KW-1185">Reference proteome</keyword>
<dbReference type="InterPro" id="IPR000242">
    <property type="entry name" value="PTP_cat"/>
</dbReference>
<dbReference type="Proteomes" id="UP001152795">
    <property type="component" value="Unassembled WGS sequence"/>
</dbReference>
<accession>A0A6S7KNU2</accession>
<dbReference type="PANTHER" id="PTHR19134">
    <property type="entry name" value="RECEPTOR-TYPE TYROSINE-PROTEIN PHOSPHATASE"/>
    <property type="match status" value="1"/>
</dbReference>
<protein>
    <submittedName>
        <fullName evidence="1">Receptor-type tyrosine- phosphatase epsilon</fullName>
    </submittedName>
</protein>
<dbReference type="AlphaFoldDB" id="A0A6S7KNU2"/>
<dbReference type="InterPro" id="IPR050348">
    <property type="entry name" value="Protein-Tyr_Phosphatase"/>
</dbReference>
<dbReference type="Gene3D" id="3.90.190.10">
    <property type="entry name" value="Protein tyrosine phosphatase superfamily"/>
    <property type="match status" value="1"/>
</dbReference>
<dbReference type="EMBL" id="CACRXK020033603">
    <property type="protein sequence ID" value="CAB4043940.1"/>
    <property type="molecule type" value="Genomic_DNA"/>
</dbReference>
<comment type="caution">
    <text evidence="1">The sequence shown here is derived from an EMBL/GenBank/DDBJ whole genome shotgun (WGS) entry which is preliminary data.</text>
</comment>
<sequence>ECNRVPLEYVSGVENSDYINAVFVHGYLGRNYFIATQTPLPNTINDFWRLVHAQKSSTIVLLNNVKDETSFPRFWPTNTGEPTQYDSLTVQMDSETEENGIRTRKFVLSPYPDLSDGQVVNIFHYTKWADHRVPPNADGIISLTSLVENSRKSHGQQPIIVACR</sequence>
<keyword evidence="1" id="KW-0675">Receptor</keyword>
<dbReference type="PRINTS" id="PR00700">
    <property type="entry name" value="PRTYPHPHTASE"/>
</dbReference>
<feature type="non-terminal residue" evidence="1">
    <location>
        <position position="1"/>
    </location>
</feature>
<dbReference type="Pfam" id="PF00102">
    <property type="entry name" value="Y_phosphatase"/>
    <property type="match status" value="1"/>
</dbReference>
<dbReference type="SUPFAM" id="SSF52799">
    <property type="entry name" value="(Phosphotyrosine protein) phosphatases II"/>
    <property type="match status" value="1"/>
</dbReference>